<proteinExistence type="predicted"/>
<organism evidence="1 2">
    <name type="scientific">Desmophyllum pertusum</name>
    <dbReference type="NCBI Taxonomy" id="174260"/>
    <lineage>
        <taxon>Eukaryota</taxon>
        <taxon>Metazoa</taxon>
        <taxon>Cnidaria</taxon>
        <taxon>Anthozoa</taxon>
        <taxon>Hexacorallia</taxon>
        <taxon>Scleractinia</taxon>
        <taxon>Caryophylliina</taxon>
        <taxon>Caryophylliidae</taxon>
        <taxon>Desmophyllum</taxon>
    </lineage>
</organism>
<gene>
    <name evidence="1" type="ORF">OS493_006890</name>
</gene>
<keyword evidence="2" id="KW-1185">Reference proteome</keyword>
<reference evidence="1" key="1">
    <citation type="submission" date="2023-01" db="EMBL/GenBank/DDBJ databases">
        <title>Genome assembly of the deep-sea coral Lophelia pertusa.</title>
        <authorList>
            <person name="Herrera S."/>
            <person name="Cordes E."/>
        </authorList>
    </citation>
    <scope>NUCLEOTIDE SEQUENCE</scope>
    <source>
        <strain evidence="1">USNM1676648</strain>
        <tissue evidence="1">Polyp</tissue>
    </source>
</reference>
<sequence>MALLGQYWKIDMKTVFTFPLGPLPWSLADPCGLPQKTNKSKLSQQLERHIEKFKPPSGAISHVVAVFEAVTSNCSRQIDVVFHVYQNQSFKNVERLNWASESDRIKYKNILPGYKVKTWSKVLRTNVAKDGAKLEMVKINFPSYFV</sequence>
<protein>
    <submittedName>
        <fullName evidence="1">Uncharacterized protein</fullName>
    </submittedName>
</protein>
<name>A0A9W9ZS37_9CNID</name>
<dbReference type="EMBL" id="MU825875">
    <property type="protein sequence ID" value="KAJ7386857.1"/>
    <property type="molecule type" value="Genomic_DNA"/>
</dbReference>
<evidence type="ECO:0000313" key="2">
    <source>
        <dbReference type="Proteomes" id="UP001163046"/>
    </source>
</evidence>
<dbReference type="AlphaFoldDB" id="A0A9W9ZS37"/>
<comment type="caution">
    <text evidence="1">The sequence shown here is derived from an EMBL/GenBank/DDBJ whole genome shotgun (WGS) entry which is preliminary data.</text>
</comment>
<dbReference type="OrthoDB" id="5953092at2759"/>
<evidence type="ECO:0000313" key="1">
    <source>
        <dbReference type="EMBL" id="KAJ7386857.1"/>
    </source>
</evidence>
<dbReference type="Proteomes" id="UP001163046">
    <property type="component" value="Unassembled WGS sequence"/>
</dbReference>
<accession>A0A9W9ZS37</accession>